<dbReference type="AlphaFoldDB" id="A0A6L7GAC6"/>
<gene>
    <name evidence="2" type="ORF">GR170_17965</name>
</gene>
<feature type="compositionally biased region" description="Basic residues" evidence="1">
    <location>
        <begin position="169"/>
        <end position="179"/>
    </location>
</feature>
<dbReference type="RefSeq" id="WP_160895848.1">
    <property type="nucleotide sequence ID" value="NZ_WUMU01000020.1"/>
</dbReference>
<dbReference type="Proteomes" id="UP000477911">
    <property type="component" value="Unassembled WGS sequence"/>
</dbReference>
<name>A0A6L7GAC6_9RHOB</name>
<dbReference type="EMBL" id="WUMU01000020">
    <property type="protein sequence ID" value="MXN19723.1"/>
    <property type="molecule type" value="Genomic_DNA"/>
</dbReference>
<protein>
    <submittedName>
        <fullName evidence="2">Uncharacterized protein</fullName>
    </submittedName>
</protein>
<evidence type="ECO:0000313" key="2">
    <source>
        <dbReference type="EMBL" id="MXN19723.1"/>
    </source>
</evidence>
<evidence type="ECO:0000256" key="1">
    <source>
        <dbReference type="SAM" id="MobiDB-lite"/>
    </source>
</evidence>
<organism evidence="2 3">
    <name type="scientific">Pseudooceanicola albus</name>
    <dbReference type="NCBI Taxonomy" id="2692189"/>
    <lineage>
        <taxon>Bacteria</taxon>
        <taxon>Pseudomonadati</taxon>
        <taxon>Pseudomonadota</taxon>
        <taxon>Alphaproteobacteria</taxon>
        <taxon>Rhodobacterales</taxon>
        <taxon>Paracoccaceae</taxon>
        <taxon>Pseudooceanicola</taxon>
    </lineage>
</organism>
<feature type="region of interest" description="Disordered" evidence="1">
    <location>
        <begin position="157"/>
        <end position="179"/>
    </location>
</feature>
<comment type="caution">
    <text evidence="2">The sequence shown here is derived from an EMBL/GenBank/DDBJ whole genome shotgun (WGS) entry which is preliminary data.</text>
</comment>
<feature type="compositionally biased region" description="Low complexity" evidence="1">
    <location>
        <begin position="157"/>
        <end position="168"/>
    </location>
</feature>
<reference evidence="2 3" key="1">
    <citation type="submission" date="2019-12" db="EMBL/GenBank/DDBJ databases">
        <authorList>
            <person name="Li M."/>
        </authorList>
    </citation>
    <scope>NUCLEOTIDE SEQUENCE [LARGE SCALE GENOMIC DNA]</scope>
    <source>
        <strain evidence="2 3">GBMRC 2024</strain>
    </source>
</reference>
<proteinExistence type="predicted"/>
<evidence type="ECO:0000313" key="3">
    <source>
        <dbReference type="Proteomes" id="UP000477911"/>
    </source>
</evidence>
<accession>A0A6L7GAC6</accession>
<sequence length="179" mass="18908">MPAAPDVGGGLDLATQDLEVLWLIVSALALCQDAGLRALYEAGELEVAAALSARQAQELMALLRPLGADGLARRVAAGIAFEDRAALRQRVLPQAQTLLGGLRESVGGLHGRSLLTRELIDRGHSGPAYLRAIEAEQEAPFLFLPSSGGAPERAVARAAEPAPSPGAAPRRRRIPGRWW</sequence>
<keyword evidence="3" id="KW-1185">Reference proteome</keyword>